<dbReference type="SUPFAM" id="SSF55785">
    <property type="entry name" value="PYP-like sensor domain (PAS domain)"/>
    <property type="match status" value="1"/>
</dbReference>
<dbReference type="Pfam" id="PF08447">
    <property type="entry name" value="PAS_3"/>
    <property type="match status" value="1"/>
</dbReference>
<evidence type="ECO:0000256" key="3">
    <source>
        <dbReference type="ARBA" id="ARBA00023163"/>
    </source>
</evidence>
<evidence type="ECO:0000256" key="2">
    <source>
        <dbReference type="ARBA" id="ARBA00023125"/>
    </source>
</evidence>
<dbReference type="CDD" id="cd00130">
    <property type="entry name" value="PAS"/>
    <property type="match status" value="1"/>
</dbReference>
<accession>A0A840E9X0</accession>
<dbReference type="Pfam" id="PF00196">
    <property type="entry name" value="GerE"/>
    <property type="match status" value="1"/>
</dbReference>
<dbReference type="PROSITE" id="PS50112">
    <property type="entry name" value="PAS"/>
    <property type="match status" value="1"/>
</dbReference>
<keyword evidence="7" id="KW-1185">Reference proteome</keyword>
<dbReference type="PROSITE" id="PS00622">
    <property type="entry name" value="HTH_LUXR_1"/>
    <property type="match status" value="1"/>
</dbReference>
<evidence type="ECO:0000313" key="7">
    <source>
        <dbReference type="Proteomes" id="UP000576209"/>
    </source>
</evidence>
<protein>
    <submittedName>
        <fullName evidence="6">DNA-binding CsgD family transcriptional regulator</fullName>
    </submittedName>
</protein>
<evidence type="ECO:0000259" key="4">
    <source>
        <dbReference type="PROSITE" id="PS50043"/>
    </source>
</evidence>
<dbReference type="Gene3D" id="1.10.10.10">
    <property type="entry name" value="Winged helix-like DNA-binding domain superfamily/Winged helix DNA-binding domain"/>
    <property type="match status" value="1"/>
</dbReference>
<dbReference type="InterPro" id="IPR035965">
    <property type="entry name" value="PAS-like_dom_sf"/>
</dbReference>
<reference evidence="6 7" key="1">
    <citation type="submission" date="2020-08" db="EMBL/GenBank/DDBJ databases">
        <title>Genomic Encyclopedia of Type Strains, Phase IV (KMG-IV): sequencing the most valuable type-strain genomes for metagenomic binning, comparative biology and taxonomic classification.</title>
        <authorList>
            <person name="Goeker M."/>
        </authorList>
    </citation>
    <scope>NUCLEOTIDE SEQUENCE [LARGE SCALE GENOMIC DNA]</scope>
    <source>
        <strain evidence="6 7">DSM 105137</strain>
    </source>
</reference>
<dbReference type="PANTHER" id="PTHR44688:SF16">
    <property type="entry name" value="DNA-BINDING TRANSCRIPTIONAL ACTIVATOR DEVR_DOSR"/>
    <property type="match status" value="1"/>
</dbReference>
<keyword evidence="2 6" id="KW-0238">DNA-binding</keyword>
<keyword evidence="3" id="KW-0804">Transcription</keyword>
<dbReference type="EMBL" id="JACIFF010000008">
    <property type="protein sequence ID" value="MBB4080522.1"/>
    <property type="molecule type" value="Genomic_DNA"/>
</dbReference>
<dbReference type="GO" id="GO:0006355">
    <property type="term" value="P:regulation of DNA-templated transcription"/>
    <property type="evidence" value="ECO:0007669"/>
    <property type="project" value="InterPro"/>
</dbReference>
<keyword evidence="1" id="KW-0805">Transcription regulation</keyword>
<evidence type="ECO:0000256" key="1">
    <source>
        <dbReference type="ARBA" id="ARBA00023015"/>
    </source>
</evidence>
<dbReference type="InterPro" id="IPR013655">
    <property type="entry name" value="PAS_fold_3"/>
</dbReference>
<evidence type="ECO:0000259" key="5">
    <source>
        <dbReference type="PROSITE" id="PS50112"/>
    </source>
</evidence>
<dbReference type="InterPro" id="IPR000792">
    <property type="entry name" value="Tscrpt_reg_LuxR_C"/>
</dbReference>
<feature type="domain" description="PAS" evidence="5">
    <location>
        <begin position="56"/>
        <end position="110"/>
    </location>
</feature>
<name>A0A840E9X0_9BACT</name>
<feature type="domain" description="HTH luxR-type" evidence="4">
    <location>
        <begin position="191"/>
        <end position="256"/>
    </location>
</feature>
<dbReference type="GO" id="GO:0003677">
    <property type="term" value="F:DNA binding"/>
    <property type="evidence" value="ECO:0007669"/>
    <property type="project" value="UniProtKB-KW"/>
</dbReference>
<sequence length="259" mass="29523">MNTQYDVLQMKSAFRPFSATGSAQRIDLSPIDPDPEFEELLGRSGIWCYSIDYSTGRYRYLSRGIERLLGYDHQEWQFGGLQSVFRHLHPDDRECLRKIHQEISRELGRHPVAERDDLVFVYTCRMITADGSVIHLNHHVTFTSFDAAGHPLTDFVVVSDITAMNAPTACLLHIKQRTPAGDKSRQTTLYRCNAPIQVSPRELEVLKLVDKGLSSQKIADRLFISYNTVCTHRKNLLRKTGAKTTVKLLQYARKGGLLE</sequence>
<dbReference type="Gene3D" id="3.30.450.20">
    <property type="entry name" value="PAS domain"/>
    <property type="match status" value="1"/>
</dbReference>
<dbReference type="PRINTS" id="PR00038">
    <property type="entry name" value="HTHLUXR"/>
</dbReference>
<dbReference type="RefSeq" id="WP_183496756.1">
    <property type="nucleotide sequence ID" value="NZ_JACIFF010000008.1"/>
</dbReference>
<dbReference type="Proteomes" id="UP000576209">
    <property type="component" value="Unassembled WGS sequence"/>
</dbReference>
<dbReference type="SMART" id="SM00421">
    <property type="entry name" value="HTH_LUXR"/>
    <property type="match status" value="1"/>
</dbReference>
<dbReference type="SUPFAM" id="SSF46894">
    <property type="entry name" value="C-terminal effector domain of the bipartite response regulators"/>
    <property type="match status" value="1"/>
</dbReference>
<dbReference type="InterPro" id="IPR036388">
    <property type="entry name" value="WH-like_DNA-bd_sf"/>
</dbReference>
<dbReference type="PROSITE" id="PS50043">
    <property type="entry name" value="HTH_LUXR_2"/>
    <property type="match status" value="1"/>
</dbReference>
<dbReference type="AlphaFoldDB" id="A0A840E9X0"/>
<dbReference type="CDD" id="cd06170">
    <property type="entry name" value="LuxR_C_like"/>
    <property type="match status" value="1"/>
</dbReference>
<proteinExistence type="predicted"/>
<gene>
    <name evidence="6" type="ORF">GGR28_003156</name>
</gene>
<dbReference type="PANTHER" id="PTHR44688">
    <property type="entry name" value="DNA-BINDING TRANSCRIPTIONAL ACTIVATOR DEVR_DOSR"/>
    <property type="match status" value="1"/>
</dbReference>
<evidence type="ECO:0000313" key="6">
    <source>
        <dbReference type="EMBL" id="MBB4080522.1"/>
    </source>
</evidence>
<dbReference type="InterPro" id="IPR016032">
    <property type="entry name" value="Sig_transdc_resp-reg_C-effctor"/>
</dbReference>
<comment type="caution">
    <text evidence="6">The sequence shown here is derived from an EMBL/GenBank/DDBJ whole genome shotgun (WGS) entry which is preliminary data.</text>
</comment>
<organism evidence="6 7">
    <name type="scientific">Neolewinella aquimaris</name>
    <dbReference type="NCBI Taxonomy" id="1835722"/>
    <lineage>
        <taxon>Bacteria</taxon>
        <taxon>Pseudomonadati</taxon>
        <taxon>Bacteroidota</taxon>
        <taxon>Saprospiria</taxon>
        <taxon>Saprospirales</taxon>
        <taxon>Lewinellaceae</taxon>
        <taxon>Neolewinella</taxon>
    </lineage>
</organism>
<dbReference type="InterPro" id="IPR000014">
    <property type="entry name" value="PAS"/>
</dbReference>